<comment type="caution">
    <text evidence="2">The sequence shown here is derived from an EMBL/GenBank/DDBJ whole genome shotgun (WGS) entry which is preliminary data.</text>
</comment>
<gene>
    <name evidence="2" type="ORF">CSOJ01_09916</name>
</gene>
<feature type="compositionally biased region" description="Basic residues" evidence="1">
    <location>
        <begin position="157"/>
        <end position="167"/>
    </location>
</feature>
<feature type="region of interest" description="Disordered" evidence="1">
    <location>
        <begin position="135"/>
        <end position="185"/>
    </location>
</feature>
<evidence type="ECO:0000313" key="2">
    <source>
        <dbReference type="EMBL" id="KAF6804822.1"/>
    </source>
</evidence>
<keyword evidence="3" id="KW-1185">Reference proteome</keyword>
<protein>
    <submittedName>
        <fullName evidence="2">Uncharacterized protein</fullName>
    </submittedName>
</protein>
<reference evidence="2 3" key="1">
    <citation type="journal article" date="2020" name="Phytopathology">
        <title>Genome Sequence Resources of Colletotrichum truncatum, C. plurivorum, C. musicola, and C. sojae: Four Species Pathogenic to Soybean (Glycine max).</title>
        <authorList>
            <person name="Rogerio F."/>
            <person name="Boufleur T.R."/>
            <person name="Ciampi-Guillardi M."/>
            <person name="Sukno S.A."/>
            <person name="Thon M.R."/>
            <person name="Massola Junior N.S."/>
            <person name="Baroncelli R."/>
        </authorList>
    </citation>
    <scope>NUCLEOTIDE SEQUENCE [LARGE SCALE GENOMIC DNA]</scope>
    <source>
        <strain evidence="2 3">LFN0009</strain>
    </source>
</reference>
<feature type="region of interest" description="Disordered" evidence="1">
    <location>
        <begin position="220"/>
        <end position="241"/>
    </location>
</feature>
<dbReference type="Proteomes" id="UP000652219">
    <property type="component" value="Unassembled WGS sequence"/>
</dbReference>
<name>A0A8H6J1L1_9PEZI</name>
<dbReference type="AlphaFoldDB" id="A0A8H6J1L1"/>
<organism evidence="2 3">
    <name type="scientific">Colletotrichum sojae</name>
    <dbReference type="NCBI Taxonomy" id="2175907"/>
    <lineage>
        <taxon>Eukaryota</taxon>
        <taxon>Fungi</taxon>
        <taxon>Dikarya</taxon>
        <taxon>Ascomycota</taxon>
        <taxon>Pezizomycotina</taxon>
        <taxon>Sordariomycetes</taxon>
        <taxon>Hypocreomycetidae</taxon>
        <taxon>Glomerellales</taxon>
        <taxon>Glomerellaceae</taxon>
        <taxon>Colletotrichum</taxon>
        <taxon>Colletotrichum orchidearum species complex</taxon>
    </lineage>
</organism>
<dbReference type="EMBL" id="WIGN01000198">
    <property type="protein sequence ID" value="KAF6804822.1"/>
    <property type="molecule type" value="Genomic_DNA"/>
</dbReference>
<evidence type="ECO:0000313" key="3">
    <source>
        <dbReference type="Proteomes" id="UP000652219"/>
    </source>
</evidence>
<proteinExistence type="predicted"/>
<feature type="compositionally biased region" description="Polar residues" evidence="1">
    <location>
        <begin position="174"/>
        <end position="185"/>
    </location>
</feature>
<evidence type="ECO:0000256" key="1">
    <source>
        <dbReference type="SAM" id="MobiDB-lite"/>
    </source>
</evidence>
<accession>A0A8H6J1L1</accession>
<sequence>MATLDDEKTTSLYGQLLVAPLQPEIPEPEVWAAEVWDNPCLFELSERSTGVAVSTKRPSPVRGFARQSEACLPGSDVRLLDVPEYGNGSWNAPSYITTNATANVPVDRYFMDLTIRRPAAPQACRKRCAQPTLLLRGAGRQYGPSNDNPLATPRRDRQQRRPRRVHSGGHDAENTVTLANSASYESVTSKKATHAVRPRFPSEGLTVMRHGDISGLASPVMAPKQGQRPWMHISSTPGGNQKNRLKAIYRKMSEDGYPVTESSLLRGWFRKDKLAETISTSSNMDYYNDDRSGPGIRLAPYAQQSHSCDTTLFTIMLNVSKHPVRVGARRRIRGVSQRYRRREYPQTSYVISVAAEL</sequence>